<comment type="similarity">
    <text evidence="3">Belongs to the histone H3 family.</text>
</comment>
<evidence type="ECO:0000256" key="7">
    <source>
        <dbReference type="ARBA" id="ARBA00023269"/>
    </source>
</evidence>
<evidence type="ECO:0000259" key="9">
    <source>
        <dbReference type="Pfam" id="PF00125"/>
    </source>
</evidence>
<feature type="compositionally biased region" description="Polar residues" evidence="8">
    <location>
        <begin position="13"/>
        <end position="24"/>
    </location>
</feature>
<name>A0A553NFF6_TIGCA</name>
<protein>
    <recommendedName>
        <fullName evidence="9">Core Histone H2A/H2B/H3 domain-containing protein</fullName>
    </recommendedName>
</protein>
<evidence type="ECO:0000313" key="10">
    <source>
        <dbReference type="EMBL" id="TRY64161.1"/>
    </source>
</evidence>
<dbReference type="GO" id="GO:0005634">
    <property type="term" value="C:nucleus"/>
    <property type="evidence" value="ECO:0007669"/>
    <property type="project" value="UniProtKB-SubCell"/>
</dbReference>
<dbReference type="PANTHER" id="PTHR45810">
    <property type="entry name" value="HISTONE H3.2"/>
    <property type="match status" value="1"/>
</dbReference>
<keyword evidence="7" id="KW-0544">Nucleosome core</keyword>
<dbReference type="AlphaFoldDB" id="A0A553NFF6"/>
<evidence type="ECO:0000256" key="8">
    <source>
        <dbReference type="SAM" id="MobiDB-lite"/>
    </source>
</evidence>
<dbReference type="OMA" id="MLADIHF"/>
<organism evidence="10 11">
    <name type="scientific">Tigriopus californicus</name>
    <name type="common">Marine copepod</name>
    <dbReference type="NCBI Taxonomy" id="6832"/>
    <lineage>
        <taxon>Eukaryota</taxon>
        <taxon>Metazoa</taxon>
        <taxon>Ecdysozoa</taxon>
        <taxon>Arthropoda</taxon>
        <taxon>Crustacea</taxon>
        <taxon>Multicrustacea</taxon>
        <taxon>Hexanauplia</taxon>
        <taxon>Copepoda</taxon>
        <taxon>Harpacticoida</taxon>
        <taxon>Harpacticidae</taxon>
        <taxon>Tigriopus</taxon>
    </lineage>
</organism>
<gene>
    <name evidence="10" type="ORF">TCAL_03596</name>
</gene>
<dbReference type="CDD" id="cd22911">
    <property type="entry name" value="HFD_H3"/>
    <property type="match status" value="1"/>
</dbReference>
<feature type="domain" description="Core Histone H2A/H2B/H3" evidence="9">
    <location>
        <begin position="122"/>
        <end position="210"/>
    </location>
</feature>
<dbReference type="GO" id="GO:0003677">
    <property type="term" value="F:DNA binding"/>
    <property type="evidence" value="ECO:0007669"/>
    <property type="project" value="UniProtKB-KW"/>
</dbReference>
<feature type="compositionally biased region" description="Low complexity" evidence="8">
    <location>
        <begin position="25"/>
        <end position="41"/>
    </location>
</feature>
<feature type="compositionally biased region" description="Basic residues" evidence="8">
    <location>
        <begin position="105"/>
        <end position="119"/>
    </location>
</feature>
<comment type="caution">
    <text evidence="10">The sequence shown here is derived from an EMBL/GenBank/DDBJ whole genome shotgun (WGS) entry which is preliminary data.</text>
</comment>
<evidence type="ECO:0000256" key="5">
    <source>
        <dbReference type="ARBA" id="ARBA00023125"/>
    </source>
</evidence>
<evidence type="ECO:0000256" key="4">
    <source>
        <dbReference type="ARBA" id="ARBA00022454"/>
    </source>
</evidence>
<dbReference type="InterPro" id="IPR007125">
    <property type="entry name" value="H2A/H2B/H3"/>
</dbReference>
<dbReference type="InterPro" id="IPR000164">
    <property type="entry name" value="Histone_H3/CENP-A"/>
</dbReference>
<dbReference type="Gene3D" id="1.10.20.10">
    <property type="entry name" value="Histone, subunit A"/>
    <property type="match status" value="1"/>
</dbReference>
<dbReference type="EMBL" id="VCGU01000458">
    <property type="protein sequence ID" value="TRY64161.1"/>
    <property type="molecule type" value="Genomic_DNA"/>
</dbReference>
<dbReference type="Proteomes" id="UP000318571">
    <property type="component" value="Chromosome 10"/>
</dbReference>
<keyword evidence="6" id="KW-0539">Nucleus</keyword>
<dbReference type="GO" id="GO:0000786">
    <property type="term" value="C:nucleosome"/>
    <property type="evidence" value="ECO:0007669"/>
    <property type="project" value="UniProtKB-KW"/>
</dbReference>
<evidence type="ECO:0000256" key="1">
    <source>
        <dbReference type="ARBA" id="ARBA00004123"/>
    </source>
</evidence>
<dbReference type="FunFam" id="1.10.20.10:FF:000088">
    <property type="entry name" value="Histone H3-like centromeric protein CSE4"/>
    <property type="match status" value="1"/>
</dbReference>
<dbReference type="GO" id="GO:0046982">
    <property type="term" value="F:protein heterodimerization activity"/>
    <property type="evidence" value="ECO:0007669"/>
    <property type="project" value="InterPro"/>
</dbReference>
<proteinExistence type="inferred from homology"/>
<evidence type="ECO:0000256" key="3">
    <source>
        <dbReference type="ARBA" id="ARBA00010343"/>
    </source>
</evidence>
<evidence type="ECO:0000313" key="11">
    <source>
        <dbReference type="Proteomes" id="UP000318571"/>
    </source>
</evidence>
<dbReference type="STRING" id="6832.A0A553NFF6"/>
<keyword evidence="4" id="KW-0158">Chromosome</keyword>
<dbReference type="Pfam" id="PF00125">
    <property type="entry name" value="Histone"/>
    <property type="match status" value="1"/>
</dbReference>
<reference evidence="10 11" key="1">
    <citation type="journal article" date="2018" name="Nat. Ecol. Evol.">
        <title>Genomic signatures of mitonuclear coevolution across populations of Tigriopus californicus.</title>
        <authorList>
            <person name="Barreto F.S."/>
            <person name="Watson E.T."/>
            <person name="Lima T.G."/>
            <person name="Willett C.S."/>
            <person name="Edmands S."/>
            <person name="Li W."/>
            <person name="Burton R.S."/>
        </authorList>
    </citation>
    <scope>NUCLEOTIDE SEQUENCE [LARGE SCALE GENOMIC DNA]</scope>
    <source>
        <strain evidence="10 11">San Diego</strain>
    </source>
</reference>
<accession>A0A553NFF6</accession>
<dbReference type="OrthoDB" id="420022at2759"/>
<dbReference type="PANTHER" id="PTHR45810:SF17">
    <property type="entry name" value="HISTONE H3-LIKE CENTROMERIC PROTEIN A"/>
    <property type="match status" value="1"/>
</dbReference>
<sequence length="218" mass="23954">MVQRRSLLKAKSTPGSSNAVNTRQPTPSSSSPSADTSTNSSGFITDPKRSVPKGRHTTQPSEPIPGPSRPYGTSTPKPASRRPSLIQATPVNPVRPVAVVASKSKTPKRKGGQASKRRYRPGLKALQEIRQYQKSTNLLIPKLPFSRLIRDIAQHLSPNGGLRFQSAALMALQEAAEAFLVFVFEDTLLCCIHAKRVTIMTKDMILAQRIRGYHHHRC</sequence>
<feature type="region of interest" description="Disordered" evidence="8">
    <location>
        <begin position="1"/>
        <end position="119"/>
    </location>
</feature>
<dbReference type="SUPFAM" id="SSF47113">
    <property type="entry name" value="Histone-fold"/>
    <property type="match status" value="1"/>
</dbReference>
<dbReference type="GO" id="GO:0030527">
    <property type="term" value="F:structural constituent of chromatin"/>
    <property type="evidence" value="ECO:0007669"/>
    <property type="project" value="InterPro"/>
</dbReference>
<feature type="compositionally biased region" description="Low complexity" evidence="8">
    <location>
        <begin position="88"/>
        <end position="101"/>
    </location>
</feature>
<dbReference type="InterPro" id="IPR009072">
    <property type="entry name" value="Histone-fold"/>
</dbReference>
<keyword evidence="11" id="KW-1185">Reference proteome</keyword>
<evidence type="ECO:0000256" key="6">
    <source>
        <dbReference type="ARBA" id="ARBA00023242"/>
    </source>
</evidence>
<evidence type="ECO:0000256" key="2">
    <source>
        <dbReference type="ARBA" id="ARBA00004286"/>
    </source>
</evidence>
<dbReference type="SMART" id="SM00428">
    <property type="entry name" value="H3"/>
    <property type="match status" value="1"/>
</dbReference>
<keyword evidence="5" id="KW-0238">DNA-binding</keyword>
<comment type="subcellular location">
    <subcellularLocation>
        <location evidence="2">Chromosome</location>
    </subcellularLocation>
    <subcellularLocation>
        <location evidence="1">Nucleus</location>
    </subcellularLocation>
</comment>